<evidence type="ECO:0000256" key="7">
    <source>
        <dbReference type="ARBA" id="ARBA00022989"/>
    </source>
</evidence>
<dbReference type="EMBL" id="UPXX01000031">
    <property type="protein sequence ID" value="VBB46209.1"/>
    <property type="molecule type" value="Genomic_DNA"/>
</dbReference>
<dbReference type="UniPathway" id="UPA00665"/>
<evidence type="ECO:0000256" key="3">
    <source>
        <dbReference type="ARBA" id="ARBA00022670"/>
    </source>
</evidence>
<evidence type="ECO:0000256" key="2">
    <source>
        <dbReference type="ARBA" id="ARBA00022475"/>
    </source>
</evidence>
<dbReference type="InterPro" id="IPR001872">
    <property type="entry name" value="Peptidase_A8"/>
</dbReference>
<keyword evidence="8 9" id="KW-0472">Membrane</keyword>
<evidence type="ECO:0000256" key="11">
    <source>
        <dbReference type="RuleBase" id="RU004181"/>
    </source>
</evidence>
<dbReference type="Pfam" id="PF01252">
    <property type="entry name" value="Peptidase_A8"/>
    <property type="match status" value="1"/>
</dbReference>
<keyword evidence="12" id="KW-0449">Lipoprotein</keyword>
<comment type="function">
    <text evidence="9 10">This protein specifically catalyzes the removal of signal peptides from prolipoproteins.</text>
</comment>
<comment type="catalytic activity">
    <reaction evidence="9 10">
        <text>Release of signal peptides from bacterial membrane prolipoproteins. Hydrolyzes -Xaa-Yaa-Zaa-|-(S,diacylglyceryl)Cys-, in which Xaa is hydrophobic (preferably Leu), and Yaa (Ala or Ser) and Zaa (Gly or Ala) have small, neutral side chains.</text>
        <dbReference type="EC" id="3.4.23.36"/>
    </reaction>
</comment>
<proteinExistence type="inferred from homology"/>
<dbReference type="PROSITE" id="PS00855">
    <property type="entry name" value="SPASE_II"/>
    <property type="match status" value="1"/>
</dbReference>
<evidence type="ECO:0000256" key="8">
    <source>
        <dbReference type="ARBA" id="ARBA00023136"/>
    </source>
</evidence>
<dbReference type="AlphaFoldDB" id="A0A653ADR2"/>
<feature type="transmembrane region" description="Helical" evidence="9">
    <location>
        <begin position="94"/>
        <end position="112"/>
    </location>
</feature>
<keyword evidence="5 9" id="KW-0064">Aspartyl protease</keyword>
<gene>
    <name evidence="9 12" type="primary">lspA</name>
    <name evidence="12" type="ORF">TRIP_B40127</name>
</gene>
<keyword evidence="7 9" id="KW-1133">Transmembrane helix</keyword>
<feature type="transmembrane region" description="Helical" evidence="9">
    <location>
        <begin position="132"/>
        <end position="155"/>
    </location>
</feature>
<dbReference type="EC" id="3.4.23.36" evidence="9"/>
<protein>
    <recommendedName>
        <fullName evidence="9">Lipoprotein signal peptidase</fullName>
        <ecNumber evidence="9">3.4.23.36</ecNumber>
    </recommendedName>
    <alternativeName>
        <fullName evidence="9">Prolipoprotein signal peptidase</fullName>
    </alternativeName>
    <alternativeName>
        <fullName evidence="9">Signal peptidase II</fullName>
        <shortName evidence="9">SPase II</shortName>
    </alternativeName>
</protein>
<organism evidence="12">
    <name type="scientific">Uncultured Desulfatiglans sp</name>
    <dbReference type="NCBI Taxonomy" id="1748965"/>
    <lineage>
        <taxon>Bacteria</taxon>
        <taxon>Pseudomonadati</taxon>
        <taxon>Thermodesulfobacteriota</taxon>
        <taxon>Desulfobacteria</taxon>
        <taxon>Desulfatiglandales</taxon>
        <taxon>Desulfatiglandaceae</taxon>
        <taxon>Desulfatiglans</taxon>
        <taxon>environmental samples</taxon>
    </lineage>
</organism>
<dbReference type="HAMAP" id="MF_00161">
    <property type="entry name" value="LspA"/>
    <property type="match status" value="1"/>
</dbReference>
<evidence type="ECO:0000313" key="12">
    <source>
        <dbReference type="EMBL" id="VBB46209.1"/>
    </source>
</evidence>
<dbReference type="PANTHER" id="PTHR33695:SF1">
    <property type="entry name" value="LIPOPROTEIN SIGNAL PEPTIDASE"/>
    <property type="match status" value="1"/>
</dbReference>
<evidence type="ECO:0000256" key="1">
    <source>
        <dbReference type="ARBA" id="ARBA00006139"/>
    </source>
</evidence>
<keyword evidence="6 9" id="KW-0378">Hydrolase</keyword>
<evidence type="ECO:0000256" key="5">
    <source>
        <dbReference type="ARBA" id="ARBA00022750"/>
    </source>
</evidence>
<dbReference type="NCBIfam" id="TIGR00077">
    <property type="entry name" value="lspA"/>
    <property type="match status" value="1"/>
</dbReference>
<feature type="transmembrane region" description="Helical" evidence="9">
    <location>
        <begin position="66"/>
        <end position="87"/>
    </location>
</feature>
<feature type="active site" evidence="9">
    <location>
        <position position="122"/>
    </location>
</feature>
<dbReference type="PRINTS" id="PR00781">
    <property type="entry name" value="LIPOSIGPTASE"/>
</dbReference>
<comment type="caution">
    <text evidence="9">Lacks conserved residue(s) required for the propagation of feature annotation.</text>
</comment>
<dbReference type="GO" id="GO:0005886">
    <property type="term" value="C:plasma membrane"/>
    <property type="evidence" value="ECO:0007669"/>
    <property type="project" value="UniProtKB-SubCell"/>
</dbReference>
<evidence type="ECO:0000256" key="4">
    <source>
        <dbReference type="ARBA" id="ARBA00022692"/>
    </source>
</evidence>
<comment type="similarity">
    <text evidence="1 9 11">Belongs to the peptidase A8 family.</text>
</comment>
<reference evidence="12" key="1">
    <citation type="submission" date="2018-07" db="EMBL/GenBank/DDBJ databases">
        <authorList>
            <consortium name="Genoscope - CEA"/>
            <person name="William W."/>
        </authorList>
    </citation>
    <scope>NUCLEOTIDE SEQUENCE</scope>
    <source>
        <strain evidence="12">IK1</strain>
    </source>
</reference>
<name>A0A653ADR2_UNCDX</name>
<dbReference type="PANTHER" id="PTHR33695">
    <property type="entry name" value="LIPOPROTEIN SIGNAL PEPTIDASE"/>
    <property type="match status" value="1"/>
</dbReference>
<evidence type="ECO:0000256" key="10">
    <source>
        <dbReference type="RuleBase" id="RU000594"/>
    </source>
</evidence>
<sequence length="164" mass="17824">MARPVHFAVWPAGVVVALDQISKWLLIRLLQPFESIPVLSGLFNIVHVRNRGMAFGLLNRSDGVQWRMILLIGASLAAIVVLVWWLARLKPGEKLMAFALSLVLGGAVGNLIDRLAHGEVIDFLDFYVGSYHWPAFNVADAAITTGTILIGLVFLGGSRKGAPL</sequence>
<comment type="subcellular location">
    <subcellularLocation>
        <location evidence="9">Cell membrane</location>
        <topology evidence="9">Multi-pass membrane protein</topology>
    </subcellularLocation>
</comment>
<evidence type="ECO:0000256" key="6">
    <source>
        <dbReference type="ARBA" id="ARBA00022801"/>
    </source>
</evidence>
<accession>A0A653ADR2</accession>
<evidence type="ECO:0000256" key="9">
    <source>
        <dbReference type="HAMAP-Rule" id="MF_00161"/>
    </source>
</evidence>
<keyword evidence="4 9" id="KW-0812">Transmembrane</keyword>
<feature type="active site" evidence="9">
    <location>
        <position position="140"/>
    </location>
</feature>
<dbReference type="GO" id="GO:0006508">
    <property type="term" value="P:proteolysis"/>
    <property type="evidence" value="ECO:0007669"/>
    <property type="project" value="UniProtKB-KW"/>
</dbReference>
<dbReference type="GO" id="GO:0004190">
    <property type="term" value="F:aspartic-type endopeptidase activity"/>
    <property type="evidence" value="ECO:0007669"/>
    <property type="project" value="UniProtKB-UniRule"/>
</dbReference>
<comment type="pathway">
    <text evidence="9">Protein modification; lipoprotein biosynthesis (signal peptide cleavage).</text>
</comment>
<keyword evidence="2 9" id="KW-1003">Cell membrane</keyword>
<keyword evidence="3 9" id="KW-0645">Protease</keyword>